<comment type="caution">
    <text evidence="1">The sequence shown here is derived from an EMBL/GenBank/DDBJ whole genome shotgun (WGS) entry which is preliminary data.</text>
</comment>
<accession>A0A511XAK7</accession>
<reference evidence="1 2" key="1">
    <citation type="submission" date="2019-07" db="EMBL/GenBank/DDBJ databases">
        <title>Whole genome shotgun sequence of Acetobacter nitrogenifigens NBRC 105050.</title>
        <authorList>
            <person name="Hosoyama A."/>
            <person name="Uohara A."/>
            <person name="Ohji S."/>
            <person name="Ichikawa N."/>
        </authorList>
    </citation>
    <scope>NUCLEOTIDE SEQUENCE [LARGE SCALE GENOMIC DNA]</scope>
    <source>
        <strain evidence="1 2">NBRC 105050</strain>
    </source>
</reference>
<organism evidence="1 2">
    <name type="scientific">Acetobacter nitrogenifigens DSM 23921 = NBRC 105050</name>
    <dbReference type="NCBI Taxonomy" id="1120919"/>
    <lineage>
        <taxon>Bacteria</taxon>
        <taxon>Pseudomonadati</taxon>
        <taxon>Pseudomonadota</taxon>
        <taxon>Alphaproteobacteria</taxon>
        <taxon>Acetobacterales</taxon>
        <taxon>Acetobacteraceae</taxon>
        <taxon>Acetobacter</taxon>
    </lineage>
</organism>
<evidence type="ECO:0000313" key="2">
    <source>
        <dbReference type="Proteomes" id="UP000321635"/>
    </source>
</evidence>
<keyword evidence="2" id="KW-1185">Reference proteome</keyword>
<dbReference type="Proteomes" id="UP000321635">
    <property type="component" value="Unassembled WGS sequence"/>
</dbReference>
<dbReference type="AlphaFoldDB" id="A0A511XAK7"/>
<dbReference type="EMBL" id="BJYF01000009">
    <property type="protein sequence ID" value="GEN59976.1"/>
    <property type="molecule type" value="Genomic_DNA"/>
</dbReference>
<name>A0A511XAK7_9PROT</name>
<evidence type="ECO:0000313" key="1">
    <source>
        <dbReference type="EMBL" id="GEN59976.1"/>
    </source>
</evidence>
<protein>
    <submittedName>
        <fullName evidence="1">Uncharacterized protein</fullName>
    </submittedName>
</protein>
<gene>
    <name evidence="1" type="ORF">ANI02nite_18600</name>
</gene>
<sequence length="95" mass="10731">MWAPLDGESQSELADVFMARDEKSVRRGNVAQSVIRPPERTDEAIDQGCIAPPFQQREIGEVQIPLPRVLLWPSETLMLLSSLVWLVLAVRYVSK</sequence>
<proteinExistence type="predicted"/>